<protein>
    <recommendedName>
        <fullName evidence="4">Beta/gamma crystallin 'Greek key' domain-containing protein</fullName>
    </recommendedName>
</protein>
<keyword evidence="1" id="KW-0732">Signal</keyword>
<evidence type="ECO:0008006" key="4">
    <source>
        <dbReference type="Google" id="ProtNLM"/>
    </source>
</evidence>
<comment type="caution">
    <text evidence="2">The sequence shown here is derived from an EMBL/GenBank/DDBJ whole genome shotgun (WGS) entry which is preliminary data.</text>
</comment>
<dbReference type="Proteomes" id="UP001500618">
    <property type="component" value="Unassembled WGS sequence"/>
</dbReference>
<feature type="chain" id="PRO_5046412784" description="Beta/gamma crystallin 'Greek key' domain-containing protein" evidence="1">
    <location>
        <begin position="31"/>
        <end position="149"/>
    </location>
</feature>
<evidence type="ECO:0000313" key="3">
    <source>
        <dbReference type="Proteomes" id="UP001500618"/>
    </source>
</evidence>
<gene>
    <name evidence="2" type="ORF">GCM10009765_32800</name>
</gene>
<sequence length="149" mass="15550">MSGVRISRVATVLLAAVALVSVGSGLPASASESAGTPAKASAKPGIQLTIKQLPRGASPQSVAPGCGYDHEIDFMIETTVGPSFYCYHGQGSMNNLMLVDATSWVTWGTNGGSFTHGTNNSQCSQRAYFNPGNLSGPLYHDRICDLTLN</sequence>
<dbReference type="EMBL" id="BAAANY010000010">
    <property type="protein sequence ID" value="GAA1681148.1"/>
    <property type="molecule type" value="Genomic_DNA"/>
</dbReference>
<feature type="signal peptide" evidence="1">
    <location>
        <begin position="1"/>
        <end position="30"/>
    </location>
</feature>
<accession>A0ABN2H3C1</accession>
<organism evidence="2 3">
    <name type="scientific">Fodinicola feengrottensis</name>
    <dbReference type="NCBI Taxonomy" id="435914"/>
    <lineage>
        <taxon>Bacteria</taxon>
        <taxon>Bacillati</taxon>
        <taxon>Actinomycetota</taxon>
        <taxon>Actinomycetes</taxon>
        <taxon>Mycobacteriales</taxon>
        <taxon>Fodinicola</taxon>
    </lineage>
</organism>
<evidence type="ECO:0000256" key="1">
    <source>
        <dbReference type="SAM" id="SignalP"/>
    </source>
</evidence>
<name>A0ABN2H3C1_9ACTN</name>
<keyword evidence="3" id="KW-1185">Reference proteome</keyword>
<dbReference type="RefSeq" id="WP_344311150.1">
    <property type="nucleotide sequence ID" value="NZ_BAAANY010000010.1"/>
</dbReference>
<proteinExistence type="predicted"/>
<evidence type="ECO:0000313" key="2">
    <source>
        <dbReference type="EMBL" id="GAA1681148.1"/>
    </source>
</evidence>
<reference evidence="2 3" key="1">
    <citation type="journal article" date="2019" name="Int. J. Syst. Evol. Microbiol.">
        <title>The Global Catalogue of Microorganisms (GCM) 10K type strain sequencing project: providing services to taxonomists for standard genome sequencing and annotation.</title>
        <authorList>
            <consortium name="The Broad Institute Genomics Platform"/>
            <consortium name="The Broad Institute Genome Sequencing Center for Infectious Disease"/>
            <person name="Wu L."/>
            <person name="Ma J."/>
        </authorList>
    </citation>
    <scope>NUCLEOTIDE SEQUENCE [LARGE SCALE GENOMIC DNA]</scope>
    <source>
        <strain evidence="2 3">JCM 14718</strain>
    </source>
</reference>